<dbReference type="Proteomes" id="UP000221438">
    <property type="component" value="Unassembled WGS sequence"/>
</dbReference>
<dbReference type="AlphaFoldDB" id="A0A0J7GJ67"/>
<evidence type="ECO:0000313" key="3">
    <source>
        <dbReference type="Proteomes" id="UP000221438"/>
    </source>
</evidence>
<accession>A0A0J7GJ67</accession>
<dbReference type="EMBL" id="NULO01000062">
    <property type="protein sequence ID" value="PGS99266.1"/>
    <property type="molecule type" value="Genomic_DNA"/>
</dbReference>
<dbReference type="EMBL" id="NUJQ01000036">
    <property type="protein sequence ID" value="PGQ06376.1"/>
    <property type="molecule type" value="Genomic_DNA"/>
</dbReference>
<name>A0A0J7GJ67_BACCE</name>
<evidence type="ECO:0000313" key="2">
    <source>
        <dbReference type="EMBL" id="PGS99266.1"/>
    </source>
</evidence>
<reference evidence="3 4" key="1">
    <citation type="submission" date="2017-09" db="EMBL/GenBank/DDBJ databases">
        <title>Large-scale bioinformatics analysis of Bacillus genomes uncovers conserved roles of natural products in bacterial physiology.</title>
        <authorList>
            <consortium name="Agbiome Team Llc"/>
            <person name="Bleich R.M."/>
            <person name="Grubbs K.J."/>
            <person name="Santa Maria K.C."/>
            <person name="Allen S.E."/>
            <person name="Farag S."/>
            <person name="Shank E.A."/>
            <person name="Bowers A."/>
        </authorList>
    </citation>
    <scope>NUCLEOTIDE SEQUENCE [LARGE SCALE GENOMIC DNA]</scope>
    <source>
        <strain evidence="2 4">AFS041432</strain>
        <strain evidence="1 3">AFS046104</strain>
    </source>
</reference>
<gene>
    <name evidence="1" type="ORF">COA08_22760</name>
    <name evidence="2" type="ORF">COD09_18310</name>
</gene>
<evidence type="ECO:0000313" key="1">
    <source>
        <dbReference type="EMBL" id="PGQ06376.1"/>
    </source>
</evidence>
<protein>
    <submittedName>
        <fullName evidence="2">DUF2187 domain-containing protein</fullName>
    </submittedName>
</protein>
<dbReference type="Proteomes" id="UP000225872">
    <property type="component" value="Unassembled WGS sequence"/>
</dbReference>
<proteinExistence type="predicted"/>
<evidence type="ECO:0000313" key="4">
    <source>
        <dbReference type="Proteomes" id="UP000225872"/>
    </source>
</evidence>
<dbReference type="RefSeq" id="WP_048536220.1">
    <property type="nucleotide sequence ID" value="NZ_LABH01000058.1"/>
</dbReference>
<organism evidence="2 4">
    <name type="scientific">Bacillus cereus</name>
    <dbReference type="NCBI Taxonomy" id="1396"/>
    <lineage>
        <taxon>Bacteria</taxon>
        <taxon>Bacillati</taxon>
        <taxon>Bacillota</taxon>
        <taxon>Bacilli</taxon>
        <taxon>Bacillales</taxon>
        <taxon>Bacillaceae</taxon>
        <taxon>Bacillus</taxon>
        <taxon>Bacillus cereus group</taxon>
    </lineage>
</organism>
<comment type="caution">
    <text evidence="2">The sequence shown here is derived from an EMBL/GenBank/DDBJ whole genome shotgun (WGS) entry which is preliminary data.</text>
</comment>
<sequence>MEKTISVPTIKIGDYVQFSDRKNPSLKLNGYVVNILTNTIIVDVSETIQNKGYKELDVRHVVKHGRYRKIRSRKKQAS</sequence>